<comment type="caution">
    <text evidence="2">The sequence shown here is derived from an EMBL/GenBank/DDBJ whole genome shotgun (WGS) entry which is preliminary data.</text>
</comment>
<dbReference type="OrthoDB" id="566138at2759"/>
<evidence type="ECO:0000313" key="2">
    <source>
        <dbReference type="EMBL" id="KXS96894.1"/>
    </source>
</evidence>
<dbReference type="AlphaFoldDB" id="A0A139H383"/>
<dbReference type="InterPro" id="IPR036928">
    <property type="entry name" value="AS_sf"/>
</dbReference>
<dbReference type="PANTHER" id="PTHR42678:SF34">
    <property type="entry name" value="OS04G0183300 PROTEIN"/>
    <property type="match status" value="1"/>
</dbReference>
<evidence type="ECO:0000313" key="3">
    <source>
        <dbReference type="Proteomes" id="UP000070133"/>
    </source>
</evidence>
<proteinExistence type="predicted"/>
<protein>
    <recommendedName>
        <fullName evidence="1">Amidase domain-containing protein</fullName>
    </recommendedName>
</protein>
<dbReference type="Pfam" id="PF01425">
    <property type="entry name" value="Amidase"/>
    <property type="match status" value="1"/>
</dbReference>
<evidence type="ECO:0000259" key="1">
    <source>
        <dbReference type="Pfam" id="PF01425"/>
    </source>
</evidence>
<dbReference type="STRING" id="321146.A0A139H383"/>
<dbReference type="EMBL" id="LFZN01000160">
    <property type="protein sequence ID" value="KXS96894.1"/>
    <property type="molecule type" value="Genomic_DNA"/>
</dbReference>
<accession>A0A139H383</accession>
<dbReference type="SUPFAM" id="SSF75304">
    <property type="entry name" value="Amidase signature (AS) enzymes"/>
    <property type="match status" value="1"/>
</dbReference>
<dbReference type="Proteomes" id="UP000070133">
    <property type="component" value="Unassembled WGS sequence"/>
</dbReference>
<dbReference type="InterPro" id="IPR023631">
    <property type="entry name" value="Amidase_dom"/>
</dbReference>
<reference evidence="2 3" key="1">
    <citation type="submission" date="2015-07" db="EMBL/GenBank/DDBJ databases">
        <title>Comparative genomics of the Sigatoka disease complex on banana suggests a link between parallel evolutionary changes in Pseudocercospora fijiensis and Pseudocercospora eumusae and increased virulence on the banana host.</title>
        <authorList>
            <person name="Chang T.-C."/>
            <person name="Salvucci A."/>
            <person name="Crous P.W."/>
            <person name="Stergiopoulos I."/>
        </authorList>
    </citation>
    <scope>NUCLEOTIDE SEQUENCE [LARGE SCALE GENOMIC DNA]</scope>
    <source>
        <strain evidence="2 3">CBS 114824</strain>
    </source>
</reference>
<name>A0A139H383_9PEZI</name>
<feature type="domain" description="Amidase" evidence="1">
    <location>
        <begin position="47"/>
        <end position="454"/>
    </location>
</feature>
<keyword evidence="3" id="KW-1185">Reference proteome</keyword>
<dbReference type="Gene3D" id="3.90.1300.10">
    <property type="entry name" value="Amidase signature (AS) domain"/>
    <property type="match status" value="1"/>
</dbReference>
<sequence length="527" mass="56632">MQIPQTGAYWPRFDDLNSHTPLFDTLRTTAADLQAALTEGMLTSVQIVEEYHRAIVKHNVYLKAIYELAPGAVHRAREMDDLRSQGQVLGPLHGIPVVLKDNTDTEMSMGMHTTAGAVAFLHNEPARNAAIVDKLLDSGMIILGKASMSEMNFWKGSDIPCGWSAVNGQAQSAYVYGGVDKDDSVAGHSSPLGSSTGSAIACSAGLTPIAIGTETFGSIVQPATRAALYSIKPTLGIVPNRGIVPVSNEYDTAGPFGKSAKDVADLLTVLVDPSKTKVPPGGYAAALGATWKDIKVGTLDPKIWTANPEFVKYVEEVDDKIIDKTAEAYRVIATSAKWSYDHVSPLADSQFTMPDGRSAIMAKLTFTFEECLNRYLADLKSSKVHTLAELVEYNKSHPETALPSAHPSQSLLESSLHDPHDASQLAEIDSHLQSLASKFLSIWHEYDIDIILAPGDSGIYKFSAACGFPMATLPVSTLDEWNGRPYGLVACAKPHAEGVLIGMMGAWEGVTPRRMPRAFLEGGGSMS</sequence>
<gene>
    <name evidence="2" type="ORF">AC578_6229</name>
</gene>
<dbReference type="PANTHER" id="PTHR42678">
    <property type="entry name" value="AMIDASE"/>
    <property type="match status" value="1"/>
</dbReference>
<organism evidence="2 3">
    <name type="scientific">Pseudocercospora eumusae</name>
    <dbReference type="NCBI Taxonomy" id="321146"/>
    <lineage>
        <taxon>Eukaryota</taxon>
        <taxon>Fungi</taxon>
        <taxon>Dikarya</taxon>
        <taxon>Ascomycota</taxon>
        <taxon>Pezizomycotina</taxon>
        <taxon>Dothideomycetes</taxon>
        <taxon>Dothideomycetidae</taxon>
        <taxon>Mycosphaerellales</taxon>
        <taxon>Mycosphaerellaceae</taxon>
        <taxon>Pseudocercospora</taxon>
    </lineage>
</organism>